<keyword evidence="2" id="KW-1185">Reference proteome</keyword>
<evidence type="ECO:0000313" key="1">
    <source>
        <dbReference type="EMBL" id="BAB60053.1"/>
    </source>
</evidence>
<dbReference type="PaxDb" id="273116-14325128"/>
<dbReference type="AlphaFoldDB" id="Q97A99"/>
<dbReference type="EMBL" id="BA000011">
    <property type="protein sequence ID" value="BAB60053.1"/>
    <property type="molecule type" value="Genomic_DNA"/>
</dbReference>
<dbReference type="Proteomes" id="UP000001017">
    <property type="component" value="Chromosome"/>
</dbReference>
<accession>Q97A99</accession>
<gene>
    <name evidence="1" type="ORF">TVG0934917</name>
</gene>
<dbReference type="RefSeq" id="WP_156769091.1">
    <property type="nucleotide sequence ID" value="NC_002689.2"/>
</dbReference>
<dbReference type="KEGG" id="tvo:TVG0934917"/>
<organism evidence="1 2">
    <name type="scientific">Thermoplasma volcanium (strain ATCC 51530 / DSM 4299 / JCM 9571 / NBRC 15438 / GSS1)</name>
    <dbReference type="NCBI Taxonomy" id="273116"/>
    <lineage>
        <taxon>Archaea</taxon>
        <taxon>Methanobacteriati</taxon>
        <taxon>Thermoplasmatota</taxon>
        <taxon>Thermoplasmata</taxon>
        <taxon>Thermoplasmatales</taxon>
        <taxon>Thermoplasmataceae</taxon>
        <taxon>Thermoplasma</taxon>
    </lineage>
</organism>
<proteinExistence type="predicted"/>
<reference evidence="1 2" key="1">
    <citation type="journal article" date="1999" name="Proc. Jpn. Acad.">
        <title>Determination of the complete genomic DNA sequence of Thermoplasma volvanium GSS1.</title>
        <authorList>
            <person name="Kawashima T."/>
            <person name="Yamamoto Y."/>
            <person name="Aramaki H."/>
            <person name="Nunoshiba T."/>
            <person name="Kawamoto T."/>
            <person name="Watanabe K."/>
            <person name="Yamazaki M."/>
            <person name="Kanehori K."/>
            <person name="Amano N."/>
            <person name="Ohya Y."/>
            <person name="Makino K."/>
            <person name="Suzuki M."/>
        </authorList>
    </citation>
    <scope>NUCLEOTIDE SEQUENCE [LARGE SCALE GENOMIC DNA]</scope>
    <source>
        <strain evidence="2">ATCC 51530 / DSM 4299 / JCM 9571 / NBRC 15438 / GSS1</strain>
    </source>
</reference>
<sequence length="68" mass="8276">MCREIENSEGSISTFLTQRKERSYRKGYRKIKLNAVKEKPDKTNIRYVRFSKQMDSGYIEEKRKLWII</sequence>
<reference evidence="1 2" key="2">
    <citation type="journal article" date="2000" name="Proc. Natl. Acad. Sci. U.S.A.">
        <title>Archaeal adaptation to higher temperatures revealed by genomic sequence of Thermoplasma volcanium.</title>
        <authorList>
            <person name="Kawashima T."/>
            <person name="Amano N."/>
            <person name="Koike H."/>
            <person name="Makino S."/>
            <person name="Higuchi S."/>
            <person name="Kawashima-Ohya Y."/>
            <person name="Watanabe K."/>
            <person name="Yamazaki M."/>
            <person name="Kanehori K."/>
            <person name="Kawamoto T."/>
            <person name="Nunoshiba T."/>
            <person name="Yamamoto Y."/>
            <person name="Aramaki H."/>
            <person name="Makino K."/>
            <person name="Suzuki M."/>
        </authorList>
    </citation>
    <scope>NUCLEOTIDE SEQUENCE [LARGE SCALE GENOMIC DNA]</scope>
    <source>
        <strain evidence="2">ATCC 51530 / DSM 4299 / JCM 9571 / NBRC 15438 / GSS1</strain>
    </source>
</reference>
<protein>
    <submittedName>
        <fullName evidence="1">TVG0934917 protein</fullName>
    </submittedName>
</protein>
<dbReference type="GeneID" id="24779952"/>
<dbReference type="STRING" id="273116.gene:9381703"/>
<name>Q97A99_THEVO</name>
<dbReference type="HOGENOM" id="CLU_2784332_0_0_2"/>
<evidence type="ECO:0000313" key="2">
    <source>
        <dbReference type="Proteomes" id="UP000001017"/>
    </source>
</evidence>